<gene>
    <name evidence="3" type="ORF">G1C94_0427</name>
</gene>
<dbReference type="RefSeq" id="WP_172144269.1">
    <property type="nucleotide sequence ID" value="NZ_JAAIIJ010000004.1"/>
</dbReference>
<dbReference type="PANTHER" id="PTHR46797">
    <property type="entry name" value="HTH-TYPE TRANSCRIPTIONAL REGULATOR"/>
    <property type="match status" value="1"/>
</dbReference>
<reference evidence="3 4" key="1">
    <citation type="submission" date="2020-02" db="EMBL/GenBank/DDBJ databases">
        <title>Characterization of phylogenetic diversity of novel bifidobacterial species isolated in Czech ZOOs.</title>
        <authorList>
            <person name="Lugli G.A."/>
            <person name="Vera N.B."/>
            <person name="Ventura M."/>
        </authorList>
    </citation>
    <scope>NUCLEOTIDE SEQUENCE [LARGE SCALE GENOMIC DNA]</scope>
    <source>
        <strain evidence="3 4">DSM 109963</strain>
    </source>
</reference>
<dbReference type="SMART" id="SM00530">
    <property type="entry name" value="HTH_XRE"/>
    <property type="match status" value="1"/>
</dbReference>
<name>A0ABX1SVF2_9BIFI</name>
<comment type="caution">
    <text evidence="3">The sequence shown here is derived from an EMBL/GenBank/DDBJ whole genome shotgun (WGS) entry which is preliminary data.</text>
</comment>
<protein>
    <submittedName>
        <fullName evidence="3">Transcriptional regulator</fullName>
    </submittedName>
</protein>
<accession>A0ABX1SVF2</accession>
<dbReference type="EMBL" id="JAAIIJ010000004">
    <property type="protein sequence ID" value="NMN01806.1"/>
    <property type="molecule type" value="Genomic_DNA"/>
</dbReference>
<proteinExistence type="predicted"/>
<dbReference type="InterPro" id="IPR001387">
    <property type="entry name" value="Cro/C1-type_HTH"/>
</dbReference>
<dbReference type="SUPFAM" id="SSF47413">
    <property type="entry name" value="lambda repressor-like DNA-binding domains"/>
    <property type="match status" value="1"/>
</dbReference>
<dbReference type="CDD" id="cd00093">
    <property type="entry name" value="HTH_XRE"/>
    <property type="match status" value="1"/>
</dbReference>
<dbReference type="Gene3D" id="1.10.260.40">
    <property type="entry name" value="lambda repressor-like DNA-binding domains"/>
    <property type="match status" value="1"/>
</dbReference>
<evidence type="ECO:0000313" key="4">
    <source>
        <dbReference type="Proteomes" id="UP000553756"/>
    </source>
</evidence>
<organism evidence="3 4">
    <name type="scientific">Bifidobacterium panos</name>
    <dbReference type="NCBI Taxonomy" id="2675321"/>
    <lineage>
        <taxon>Bacteria</taxon>
        <taxon>Bacillati</taxon>
        <taxon>Actinomycetota</taxon>
        <taxon>Actinomycetes</taxon>
        <taxon>Bifidobacteriales</taxon>
        <taxon>Bifidobacteriaceae</taxon>
        <taxon>Bifidobacterium</taxon>
    </lineage>
</organism>
<dbReference type="PROSITE" id="PS50943">
    <property type="entry name" value="HTH_CROC1"/>
    <property type="match status" value="1"/>
</dbReference>
<evidence type="ECO:0000313" key="3">
    <source>
        <dbReference type="EMBL" id="NMN01806.1"/>
    </source>
</evidence>
<dbReference type="InterPro" id="IPR050807">
    <property type="entry name" value="TransReg_Diox_bact_type"/>
</dbReference>
<dbReference type="Proteomes" id="UP000553756">
    <property type="component" value="Unassembled WGS sequence"/>
</dbReference>
<dbReference type="PANTHER" id="PTHR46797:SF1">
    <property type="entry name" value="METHYLPHOSPHONATE SYNTHASE"/>
    <property type="match status" value="1"/>
</dbReference>
<feature type="domain" description="HTH cro/C1-type" evidence="2">
    <location>
        <begin position="36"/>
        <end position="90"/>
    </location>
</feature>
<dbReference type="Pfam" id="PF01381">
    <property type="entry name" value="HTH_3"/>
    <property type="match status" value="1"/>
</dbReference>
<sequence>MPTINFDQFVESKYRNPEDKRLLEEEERRLDAAVALMQARENAGLTQEQLAEKSKISRVTISRIEKGRISPSFRTLGILADAMGKKLSISFS</sequence>
<keyword evidence="4" id="KW-1185">Reference proteome</keyword>
<keyword evidence="1" id="KW-0238">DNA-binding</keyword>
<dbReference type="InterPro" id="IPR010982">
    <property type="entry name" value="Lambda_DNA-bd_dom_sf"/>
</dbReference>
<evidence type="ECO:0000256" key="1">
    <source>
        <dbReference type="ARBA" id="ARBA00023125"/>
    </source>
</evidence>
<evidence type="ECO:0000259" key="2">
    <source>
        <dbReference type="PROSITE" id="PS50943"/>
    </source>
</evidence>